<dbReference type="InterPro" id="IPR008963">
    <property type="entry name" value="Purple_acid_Pase-like_N"/>
</dbReference>
<gene>
    <name evidence="4" type="ORF">KI387_031880</name>
</gene>
<dbReference type="InterPro" id="IPR039331">
    <property type="entry name" value="PAPs-like"/>
</dbReference>
<dbReference type="Gene3D" id="2.60.40.380">
    <property type="entry name" value="Purple acid phosphatase-like, N-terminal"/>
    <property type="match status" value="1"/>
</dbReference>
<feature type="domain" description="Purple acid phosphatase N-terminal" evidence="3">
    <location>
        <begin position="65"/>
        <end position="176"/>
    </location>
</feature>
<dbReference type="OMA" id="NEAYHIG"/>
<dbReference type="InterPro" id="IPR029052">
    <property type="entry name" value="Metallo-depent_PP-like"/>
</dbReference>
<organism evidence="4 5">
    <name type="scientific">Taxus chinensis</name>
    <name type="common">Chinese yew</name>
    <name type="synonym">Taxus wallichiana var. chinensis</name>
    <dbReference type="NCBI Taxonomy" id="29808"/>
    <lineage>
        <taxon>Eukaryota</taxon>
        <taxon>Viridiplantae</taxon>
        <taxon>Streptophyta</taxon>
        <taxon>Embryophyta</taxon>
        <taxon>Tracheophyta</taxon>
        <taxon>Spermatophyta</taxon>
        <taxon>Pinopsida</taxon>
        <taxon>Pinidae</taxon>
        <taxon>Conifers II</taxon>
        <taxon>Cupressales</taxon>
        <taxon>Taxaceae</taxon>
        <taxon>Taxus</taxon>
    </lineage>
</organism>
<evidence type="ECO:0000256" key="2">
    <source>
        <dbReference type="SAM" id="SignalP"/>
    </source>
</evidence>
<evidence type="ECO:0000259" key="3">
    <source>
        <dbReference type="Pfam" id="PF16656"/>
    </source>
</evidence>
<name>A0AA38C165_TAXCH</name>
<dbReference type="PANTHER" id="PTHR22953:SF153">
    <property type="entry name" value="PURPLE ACID PHOSPHATASE"/>
    <property type="match status" value="1"/>
</dbReference>
<dbReference type="AlphaFoldDB" id="A0AA38C165"/>
<protein>
    <recommendedName>
        <fullName evidence="3">Purple acid phosphatase N-terminal domain-containing protein</fullName>
    </recommendedName>
</protein>
<feature type="signal peptide" evidence="2">
    <location>
        <begin position="1"/>
        <end position="20"/>
    </location>
</feature>
<dbReference type="EMBL" id="JAHRHJ020003813">
    <property type="protein sequence ID" value="KAH9287763.1"/>
    <property type="molecule type" value="Genomic_DNA"/>
</dbReference>
<dbReference type="SUPFAM" id="SSF49363">
    <property type="entry name" value="Purple acid phosphatase, N-terminal domain"/>
    <property type="match status" value="1"/>
</dbReference>
<dbReference type="PANTHER" id="PTHR22953">
    <property type="entry name" value="ACID PHOSPHATASE RELATED"/>
    <property type="match status" value="1"/>
</dbReference>
<feature type="non-terminal residue" evidence="4">
    <location>
        <position position="1"/>
    </location>
</feature>
<dbReference type="GO" id="GO:0003993">
    <property type="term" value="F:acid phosphatase activity"/>
    <property type="evidence" value="ECO:0007669"/>
    <property type="project" value="InterPro"/>
</dbReference>
<dbReference type="GO" id="GO:0046872">
    <property type="term" value="F:metal ion binding"/>
    <property type="evidence" value="ECO:0007669"/>
    <property type="project" value="InterPro"/>
</dbReference>
<sequence length="300" mass="33084">MGPYPGMVLLLLATFLVGNGVSIPTTVEGPFMPVTRRFDPSLRKRSDDLPMHHPRLTKKVPSIFPEQISLALSTPHSIWVSWITGDAQIGPKVTPLDPSSVGSEVQYGTHSGNLTFVQRGNSSVYNQIYPFERLLNYTSGIIHHVRLQGLSSNTKYYYKCGDSSLLAMSEENSFVTPPFPSPHSYPRRIAIIGDLGLTSNSSTTIDHLNQNDPSLILMVGDMTYANQYITTGTMGASCFSCAFPDAPIRETYQPRWDGWGREMAQPAEKISLVAAPCNHHEGCELVKDVTNEAYHIGSCF</sequence>
<dbReference type="SUPFAM" id="SSF56300">
    <property type="entry name" value="Metallo-dependent phosphatases"/>
    <property type="match status" value="1"/>
</dbReference>
<dbReference type="Gene3D" id="3.60.21.10">
    <property type="match status" value="1"/>
</dbReference>
<feature type="chain" id="PRO_5041324966" description="Purple acid phosphatase N-terminal domain-containing protein" evidence="2">
    <location>
        <begin position="21"/>
        <end position="300"/>
    </location>
</feature>
<dbReference type="Pfam" id="PF16656">
    <property type="entry name" value="Pur_ac_phosph_N"/>
    <property type="match status" value="1"/>
</dbReference>
<reference evidence="4 5" key="1">
    <citation type="journal article" date="2021" name="Nat. Plants">
        <title>The Taxus genome provides insights into paclitaxel biosynthesis.</title>
        <authorList>
            <person name="Xiong X."/>
            <person name="Gou J."/>
            <person name="Liao Q."/>
            <person name="Li Y."/>
            <person name="Zhou Q."/>
            <person name="Bi G."/>
            <person name="Li C."/>
            <person name="Du R."/>
            <person name="Wang X."/>
            <person name="Sun T."/>
            <person name="Guo L."/>
            <person name="Liang H."/>
            <person name="Lu P."/>
            <person name="Wu Y."/>
            <person name="Zhang Z."/>
            <person name="Ro D.K."/>
            <person name="Shang Y."/>
            <person name="Huang S."/>
            <person name="Yan J."/>
        </authorList>
    </citation>
    <scope>NUCLEOTIDE SEQUENCE [LARGE SCALE GENOMIC DNA]</scope>
    <source>
        <strain evidence="4">Ta-2019</strain>
    </source>
</reference>
<comment type="caution">
    <text evidence="4">The sequence shown here is derived from an EMBL/GenBank/DDBJ whole genome shotgun (WGS) entry which is preliminary data.</text>
</comment>
<keyword evidence="5" id="KW-1185">Reference proteome</keyword>
<evidence type="ECO:0000256" key="1">
    <source>
        <dbReference type="ARBA" id="ARBA00022729"/>
    </source>
</evidence>
<dbReference type="Proteomes" id="UP000824469">
    <property type="component" value="Unassembled WGS sequence"/>
</dbReference>
<dbReference type="InterPro" id="IPR015914">
    <property type="entry name" value="PAPs_N"/>
</dbReference>
<evidence type="ECO:0000313" key="4">
    <source>
        <dbReference type="EMBL" id="KAH9287763.1"/>
    </source>
</evidence>
<proteinExistence type="predicted"/>
<keyword evidence="1 2" id="KW-0732">Signal</keyword>
<accession>A0AA38C165</accession>
<evidence type="ECO:0000313" key="5">
    <source>
        <dbReference type="Proteomes" id="UP000824469"/>
    </source>
</evidence>